<proteinExistence type="predicted"/>
<feature type="transmembrane region" description="Helical" evidence="15">
    <location>
        <begin position="940"/>
        <end position="959"/>
    </location>
</feature>
<keyword evidence="9" id="KW-0297">G-protein coupled receptor</keyword>
<keyword evidence="5" id="KW-0964">Secreted</keyword>
<dbReference type="Pfam" id="PF00003">
    <property type="entry name" value="7tm_3"/>
    <property type="match status" value="1"/>
</dbReference>
<dbReference type="PANTHER" id="PTHR10519:SF20">
    <property type="entry name" value="G-PROTEIN COUPLED RECEPTOR 156-RELATED"/>
    <property type="match status" value="1"/>
</dbReference>
<accession>A0A1Y2FMR7</accession>
<dbReference type="PROSITE" id="PS50259">
    <property type="entry name" value="G_PROTEIN_RECEP_F3_4"/>
    <property type="match status" value="1"/>
</dbReference>
<evidence type="ECO:0000256" key="8">
    <source>
        <dbReference type="ARBA" id="ARBA00022989"/>
    </source>
</evidence>
<evidence type="ECO:0000313" key="17">
    <source>
        <dbReference type="EMBL" id="ORY85281.1"/>
    </source>
</evidence>
<evidence type="ECO:0000256" key="14">
    <source>
        <dbReference type="ARBA" id="ARBA00023237"/>
    </source>
</evidence>
<feature type="transmembrane region" description="Helical" evidence="15">
    <location>
        <begin position="873"/>
        <end position="897"/>
    </location>
</feature>
<keyword evidence="18" id="KW-1185">Reference proteome</keyword>
<keyword evidence="11" id="KW-0675">Receptor</keyword>
<dbReference type="EMBL" id="MCOG01000004">
    <property type="protein sequence ID" value="ORY85281.1"/>
    <property type="molecule type" value="Genomic_DNA"/>
</dbReference>
<evidence type="ECO:0000256" key="11">
    <source>
        <dbReference type="ARBA" id="ARBA00023170"/>
    </source>
</evidence>
<evidence type="ECO:0000256" key="7">
    <source>
        <dbReference type="ARBA" id="ARBA00022729"/>
    </source>
</evidence>
<evidence type="ECO:0000313" key="18">
    <source>
        <dbReference type="Proteomes" id="UP000193920"/>
    </source>
</evidence>
<keyword evidence="6 15" id="KW-0812">Transmembrane</keyword>
<dbReference type="InterPro" id="IPR003368">
    <property type="entry name" value="POMP_repeat"/>
</dbReference>
<gene>
    <name evidence="17" type="ORF">LY90DRAFT_198636</name>
</gene>
<reference evidence="17 18" key="1">
    <citation type="submission" date="2016-08" db="EMBL/GenBank/DDBJ databases">
        <title>A Parts List for Fungal Cellulosomes Revealed by Comparative Genomics.</title>
        <authorList>
            <consortium name="DOE Joint Genome Institute"/>
            <person name="Haitjema C.H."/>
            <person name="Gilmore S.P."/>
            <person name="Henske J.K."/>
            <person name="Solomon K.V."/>
            <person name="De Groot R."/>
            <person name="Kuo A."/>
            <person name="Mondo S.J."/>
            <person name="Salamov A.A."/>
            <person name="Labutti K."/>
            <person name="Zhao Z."/>
            <person name="Chiniquy J."/>
            <person name="Barry K."/>
            <person name="Brewer H.M."/>
            <person name="Purvine S.O."/>
            <person name="Wright A.T."/>
            <person name="Boxma B."/>
            <person name="Van Alen T."/>
            <person name="Hackstein J.H."/>
            <person name="Baker S.E."/>
            <person name="Grigoriev I.V."/>
            <person name="O'Malley M.A."/>
        </authorList>
    </citation>
    <scope>NUCLEOTIDE SEQUENCE [LARGE SCALE GENOMIC DNA]</scope>
    <source>
        <strain evidence="17 18">G1</strain>
    </source>
</reference>
<dbReference type="STRING" id="1754190.A0A1Y2FMR7"/>
<dbReference type="InterPro" id="IPR017978">
    <property type="entry name" value="GPCR_3_C"/>
</dbReference>
<feature type="transmembrane region" description="Helical" evidence="15">
    <location>
        <begin position="909"/>
        <end position="928"/>
    </location>
</feature>
<evidence type="ECO:0000256" key="2">
    <source>
        <dbReference type="ARBA" id="ARBA00004196"/>
    </source>
</evidence>
<evidence type="ECO:0000256" key="3">
    <source>
        <dbReference type="ARBA" id="ARBA00004442"/>
    </source>
</evidence>
<evidence type="ECO:0000256" key="6">
    <source>
        <dbReference type="ARBA" id="ARBA00022692"/>
    </source>
</evidence>
<evidence type="ECO:0000256" key="1">
    <source>
        <dbReference type="ARBA" id="ARBA00004141"/>
    </source>
</evidence>
<evidence type="ECO:0000259" key="16">
    <source>
        <dbReference type="PROSITE" id="PS50259"/>
    </source>
</evidence>
<evidence type="ECO:0000256" key="13">
    <source>
        <dbReference type="ARBA" id="ARBA00023224"/>
    </source>
</evidence>
<dbReference type="Proteomes" id="UP000193920">
    <property type="component" value="Unassembled WGS sequence"/>
</dbReference>
<dbReference type="NCBIfam" id="TIGR01376">
    <property type="entry name" value="POMP_repeat"/>
    <property type="match status" value="1"/>
</dbReference>
<keyword evidence="8 15" id="KW-1133">Transmembrane helix</keyword>
<keyword evidence="12" id="KW-0325">Glycoprotein</keyword>
<sequence>MKNMHFLSRSTIQYFYIFILIYLIVQLVESKEVYINNEQELIQNINSNKILIINNSFNVSETIEVSSDISSISFQGNNPNISSINILNDAKFIFNNNNSIKFYNITLNGQILFNENKNVFIENVNFNGYINATLNDGNVFIKSSQMTSESTYNNTIDDAFIFRNGNIIIEDSKFYGNRRIKNLINFDGNNKYQIKIIDSFFDGNYESSHINISNGEIKLEGSKLINGYSYENGGSSVIKQSTCMINNCYFENNFSFNSGGSIYFENTISVEANIIEVYNSSCHEYGGFIQVSSDYNNNIVNINNLNIYGYGPKFLLYGNGMIAGLSNYANVHLKNVHGEDLYAGSLIGTSFILFGDSVLIIENIYLNNLYGGVGGMLLYSYNPLVNGITCKITNCTFTNFEQVSEKNSAILNWQEKGVTEFKNCRIENVKGRNSYILYGNTDGIIEFTNVNITNFRSQMAEIAFSITYNVSLKIQHSIINNVIFYGKIFQVLTGHIELNGLTMKNVNLGEREDSSTLFQFNSHGTIDISNSEFYNISGSYAFNHGYNSHLNINNTIFSNCNFSNSMFNIFQGPTGRYGRISILNSTFNDNKGNNGAIFNLRSGDNGIISSLLVQNCTFNNNYSYEYGGVIYSISIIAYESALFLDCTFSNNTSYNEGDICYSLNQDCEPSFNNKDNIIRDCGISSFATNPSHIGTDDNTSPSLNILSGQLIEEPLIFVIKDVNNNNINLNFDVNKSDISKMLFYQLEMNDTYNSKIYGSVNGFCYDNNCKVSNFRIVGNPGKYILIFKLLTFGRFIDFKNNTLSIDVNINPCNRSTYIEKYIENENILSCFSPFCEPSCNSGICVNDNICNCTNPIFTGKYCNEYYQLEKKKLLNIIFIILSIILIILSVVLIYLIIAYKNNTEIKLAGYDLLIIILLGSIINYFFIINLTYSKTTIACTFNYLLKNLGFSLVFGTLLVKNIRLYSVIYSWVKKFKFKNIYMFYIIFIITSFHLFILLIWVITRSIKTDTKLDENFREYTKCSFPYLDKFCTIFNGVVILLGCFFAYLTKSLEKIYTESLSIPIYLYLLYYILSEFCYYNENISVLFEDIINSIGTFLYTILVIKYVIINKFLIIYERYLDYMKQMKRSEERLQSRY</sequence>
<dbReference type="GO" id="GO:0038039">
    <property type="term" value="C:G protein-coupled receptor heterodimeric complex"/>
    <property type="evidence" value="ECO:0007669"/>
    <property type="project" value="TreeGrafter"/>
</dbReference>
<feature type="transmembrane region" description="Helical" evidence="15">
    <location>
        <begin position="980"/>
        <end position="1006"/>
    </location>
</feature>
<organism evidence="17 18">
    <name type="scientific">Neocallimastix californiae</name>
    <dbReference type="NCBI Taxonomy" id="1754190"/>
    <lineage>
        <taxon>Eukaryota</taxon>
        <taxon>Fungi</taxon>
        <taxon>Fungi incertae sedis</taxon>
        <taxon>Chytridiomycota</taxon>
        <taxon>Chytridiomycota incertae sedis</taxon>
        <taxon>Neocallimastigomycetes</taxon>
        <taxon>Neocallimastigales</taxon>
        <taxon>Neocallimastigaceae</taxon>
        <taxon>Neocallimastix</taxon>
    </lineage>
</organism>
<feature type="transmembrane region" description="Helical" evidence="15">
    <location>
        <begin position="1026"/>
        <end position="1048"/>
    </location>
</feature>
<dbReference type="GO" id="GO:0005576">
    <property type="term" value="C:extracellular region"/>
    <property type="evidence" value="ECO:0007669"/>
    <property type="project" value="UniProtKB-SubCell"/>
</dbReference>
<evidence type="ECO:0000256" key="10">
    <source>
        <dbReference type="ARBA" id="ARBA00023136"/>
    </source>
</evidence>
<comment type="caution">
    <text evidence="17">The sequence shown here is derived from an EMBL/GenBank/DDBJ whole genome shotgun (WGS) entry which is preliminary data.</text>
</comment>
<feature type="transmembrane region" description="Helical" evidence="15">
    <location>
        <begin position="12"/>
        <end position="28"/>
    </location>
</feature>
<dbReference type="GO" id="GO:0004965">
    <property type="term" value="F:G protein-coupled GABA receptor activity"/>
    <property type="evidence" value="ECO:0007669"/>
    <property type="project" value="InterPro"/>
</dbReference>
<feature type="transmembrane region" description="Helical" evidence="15">
    <location>
        <begin position="1055"/>
        <end position="1073"/>
    </location>
</feature>
<keyword evidence="13" id="KW-0807">Transducer</keyword>
<evidence type="ECO:0000256" key="15">
    <source>
        <dbReference type="SAM" id="Phobius"/>
    </source>
</evidence>
<dbReference type="OrthoDB" id="2158641at2759"/>
<dbReference type="InterPro" id="IPR002455">
    <property type="entry name" value="GPCR3_GABA-B"/>
</dbReference>
<feature type="domain" description="G-protein coupled receptors family 3 profile" evidence="16">
    <location>
        <begin position="874"/>
        <end position="1076"/>
    </location>
</feature>
<keyword evidence="14" id="KW-0998">Cell outer membrane</keyword>
<feature type="transmembrane region" description="Helical" evidence="15">
    <location>
        <begin position="1093"/>
        <end position="1116"/>
    </location>
</feature>
<evidence type="ECO:0000256" key="4">
    <source>
        <dbReference type="ARBA" id="ARBA00004613"/>
    </source>
</evidence>
<dbReference type="PANTHER" id="PTHR10519">
    <property type="entry name" value="GABA-B RECEPTOR"/>
    <property type="match status" value="1"/>
</dbReference>
<name>A0A1Y2FMR7_9FUNG</name>
<protein>
    <recommendedName>
        <fullName evidence="16">G-protein coupled receptors family 3 profile domain-containing protein</fullName>
    </recommendedName>
</protein>
<evidence type="ECO:0000256" key="9">
    <source>
        <dbReference type="ARBA" id="ARBA00023040"/>
    </source>
</evidence>
<dbReference type="AlphaFoldDB" id="A0A1Y2FMR7"/>
<comment type="subcellular location">
    <subcellularLocation>
        <location evidence="2">Cell envelope</location>
    </subcellularLocation>
    <subcellularLocation>
        <location evidence="3">Cell outer membrane</location>
    </subcellularLocation>
    <subcellularLocation>
        <location evidence="1">Membrane</location>
        <topology evidence="1">Multi-pass membrane protein</topology>
    </subcellularLocation>
    <subcellularLocation>
        <location evidence="4">Secreted</location>
    </subcellularLocation>
</comment>
<keyword evidence="7" id="KW-0732">Signal</keyword>
<keyword evidence="10 15" id="KW-0472">Membrane</keyword>
<evidence type="ECO:0000256" key="5">
    <source>
        <dbReference type="ARBA" id="ARBA00022525"/>
    </source>
</evidence>
<evidence type="ECO:0000256" key="12">
    <source>
        <dbReference type="ARBA" id="ARBA00023180"/>
    </source>
</evidence>